<reference evidence="2 3" key="1">
    <citation type="submission" date="2019-08" db="EMBL/GenBank/DDBJ databases">
        <title>Archaea genome.</title>
        <authorList>
            <person name="Kajale S."/>
            <person name="Shouche Y."/>
            <person name="Deshpande N."/>
            <person name="Sharma A."/>
        </authorList>
    </citation>
    <scope>NUCLEOTIDE SEQUENCE [LARGE SCALE GENOMIC DNA]</scope>
    <source>
        <strain evidence="2 3">ESP3B_9</strain>
    </source>
</reference>
<dbReference type="EMBL" id="VTAW01000041">
    <property type="protein sequence ID" value="TYT60479.1"/>
    <property type="molecule type" value="Genomic_DNA"/>
</dbReference>
<feature type="transmembrane region" description="Helical" evidence="1">
    <location>
        <begin position="104"/>
        <end position="124"/>
    </location>
</feature>
<gene>
    <name evidence="2" type="ORF">FYC77_18715</name>
</gene>
<keyword evidence="1" id="KW-0472">Membrane</keyword>
<feature type="transmembrane region" description="Helical" evidence="1">
    <location>
        <begin position="162"/>
        <end position="195"/>
    </location>
</feature>
<dbReference type="InterPro" id="IPR025098">
    <property type="entry name" value="DUF4013"/>
</dbReference>
<dbReference type="Pfam" id="PF13197">
    <property type="entry name" value="DUF4013"/>
    <property type="match status" value="1"/>
</dbReference>
<evidence type="ECO:0000313" key="2">
    <source>
        <dbReference type="EMBL" id="TYT60479.1"/>
    </source>
</evidence>
<comment type="caution">
    <text evidence="2">The sequence shown here is derived from an EMBL/GenBank/DDBJ whole genome shotgun (WGS) entry which is preliminary data.</text>
</comment>
<dbReference type="RefSeq" id="WP_149083021.1">
    <property type="nucleotide sequence ID" value="NZ_VTAW01000041.1"/>
</dbReference>
<evidence type="ECO:0000313" key="3">
    <source>
        <dbReference type="Proteomes" id="UP000324104"/>
    </source>
</evidence>
<name>A0A5D5AFB4_9EURY</name>
<sequence length="210" mass="21170">MREALGYPTRGEHAEKALLSAWLCVLVHSIVIPVVTLVPLLGYAATILADENDEPPSFLERALVGRSLGATVLVVGYGVVPVGTALVAILLLTGGDQPPTDADALFVLVGSTAVLAMLAAYAYLVPIALANYVRAGSLRAGCTGLGAVAGDAVYFVGWASGAIVLLVGVGIAGAFVDLGGIFAVAGSFVGAYAALIASRRVGRGYAAATE</sequence>
<proteinExistence type="predicted"/>
<protein>
    <submittedName>
        <fullName evidence="2">DUF4013 domain-containing protein</fullName>
    </submittedName>
</protein>
<keyword evidence="3" id="KW-1185">Reference proteome</keyword>
<keyword evidence="1" id="KW-0812">Transmembrane</keyword>
<feature type="transmembrane region" description="Helical" evidence="1">
    <location>
        <begin position="20"/>
        <end position="49"/>
    </location>
</feature>
<accession>A0A5D5AFB4</accession>
<dbReference type="Proteomes" id="UP000324104">
    <property type="component" value="Unassembled WGS sequence"/>
</dbReference>
<keyword evidence="1" id="KW-1133">Transmembrane helix</keyword>
<dbReference type="AlphaFoldDB" id="A0A5D5AFB4"/>
<feature type="transmembrane region" description="Helical" evidence="1">
    <location>
        <begin position="70"/>
        <end position="92"/>
    </location>
</feature>
<organism evidence="2 3">
    <name type="scientific">Natrialba swarupiae</name>
    <dbReference type="NCBI Taxonomy" id="2448032"/>
    <lineage>
        <taxon>Archaea</taxon>
        <taxon>Methanobacteriati</taxon>
        <taxon>Methanobacteriota</taxon>
        <taxon>Stenosarchaea group</taxon>
        <taxon>Halobacteria</taxon>
        <taxon>Halobacteriales</taxon>
        <taxon>Natrialbaceae</taxon>
        <taxon>Natrialba</taxon>
    </lineage>
</organism>
<evidence type="ECO:0000256" key="1">
    <source>
        <dbReference type="SAM" id="Phobius"/>
    </source>
</evidence>